<dbReference type="Proteomes" id="UP000252884">
    <property type="component" value="Unassembled WGS sequence"/>
</dbReference>
<dbReference type="OrthoDB" id="8912658at2"/>
<proteinExistence type="predicted"/>
<name>A0A368X9Q7_9BURK</name>
<gene>
    <name evidence="1" type="ORF">DES41_1145</name>
</gene>
<evidence type="ECO:0000313" key="2">
    <source>
        <dbReference type="Proteomes" id="UP000252884"/>
    </source>
</evidence>
<comment type="caution">
    <text evidence="1">The sequence shown here is derived from an EMBL/GenBank/DDBJ whole genome shotgun (WGS) entry which is preliminary data.</text>
</comment>
<accession>A0A368X9Q7</accession>
<reference evidence="1 2" key="1">
    <citation type="submission" date="2018-07" db="EMBL/GenBank/DDBJ databases">
        <title>Genomic Encyclopedia of Type Strains, Phase IV (KMG-IV): sequencing the most valuable type-strain genomes for metagenomic binning, comparative biology and taxonomic classification.</title>
        <authorList>
            <person name="Goeker M."/>
        </authorList>
    </citation>
    <scope>NUCLEOTIDE SEQUENCE [LARGE SCALE GENOMIC DNA]</scope>
    <source>
        <strain evidence="1 2">DSM 21634</strain>
    </source>
</reference>
<dbReference type="AlphaFoldDB" id="A0A368X9Q7"/>
<sequence>MDEVSALASLPPDWAFVVQLHRGTPFDAALLRGRIEHVASGRASHFGSLEAMRVFMEQVMSPPAGLHPPPPPAAH</sequence>
<evidence type="ECO:0000313" key="1">
    <source>
        <dbReference type="EMBL" id="RCW64693.1"/>
    </source>
</evidence>
<keyword evidence="2" id="KW-1185">Reference proteome</keyword>
<protein>
    <submittedName>
        <fullName evidence="1">Uncharacterized protein</fullName>
    </submittedName>
</protein>
<organism evidence="1 2">
    <name type="scientific">Pseudorhodoferax soli</name>
    <dbReference type="NCBI Taxonomy" id="545864"/>
    <lineage>
        <taxon>Bacteria</taxon>
        <taxon>Pseudomonadati</taxon>
        <taxon>Pseudomonadota</taxon>
        <taxon>Betaproteobacteria</taxon>
        <taxon>Burkholderiales</taxon>
        <taxon>Comamonadaceae</taxon>
    </lineage>
</organism>
<dbReference type="RefSeq" id="WP_114472077.1">
    <property type="nucleotide sequence ID" value="NZ_QPJK01000014.1"/>
</dbReference>
<dbReference type="EMBL" id="QPJK01000014">
    <property type="protein sequence ID" value="RCW64693.1"/>
    <property type="molecule type" value="Genomic_DNA"/>
</dbReference>